<reference evidence="3" key="1">
    <citation type="submission" date="2024-05" db="EMBL/GenBank/DDBJ databases">
        <title>Whole genome shotgun sequence of Streptomyces daghestanicus NBRC 12762.</title>
        <authorList>
            <person name="Komaki H."/>
            <person name="Tamura T."/>
        </authorList>
    </citation>
    <scope>NUCLEOTIDE SEQUENCE</scope>
    <source>
        <strain evidence="3">NBRC 12762</strain>
    </source>
</reference>
<dbReference type="Proteomes" id="UP001052655">
    <property type="component" value="Unassembled WGS sequence"/>
</dbReference>
<dbReference type="GeneID" id="91555463"/>
<feature type="chain" id="PRO_5046770494" evidence="1">
    <location>
        <begin position="44"/>
        <end position="409"/>
    </location>
</feature>
<dbReference type="InterPro" id="IPR037176">
    <property type="entry name" value="Osmotin/thaumatin-like_sf"/>
</dbReference>
<dbReference type="GO" id="GO:0016787">
    <property type="term" value="F:hydrolase activity"/>
    <property type="evidence" value="ECO:0007669"/>
    <property type="project" value="UniProtKB-KW"/>
</dbReference>
<organism evidence="3 4">
    <name type="scientific">Streptomyces daghestanicus</name>
    <dbReference type="NCBI Taxonomy" id="66885"/>
    <lineage>
        <taxon>Bacteria</taxon>
        <taxon>Bacillati</taxon>
        <taxon>Actinomycetota</taxon>
        <taxon>Actinomycetes</taxon>
        <taxon>Kitasatosporales</taxon>
        <taxon>Streptomycetaceae</taxon>
        <taxon>Streptomyces</taxon>
    </lineage>
</organism>
<evidence type="ECO:0000313" key="3">
    <source>
        <dbReference type="EMBL" id="GHI35266.1"/>
    </source>
</evidence>
<name>A0ABQ3QDA0_9ACTN</name>
<dbReference type="PANTHER" id="PTHR38165:SF1">
    <property type="entry name" value="GLUCANASE B"/>
    <property type="match status" value="1"/>
</dbReference>
<accession>A0ABQ3QDA0</accession>
<feature type="domain" description="GH64" evidence="2">
    <location>
        <begin position="46"/>
        <end position="407"/>
    </location>
</feature>
<keyword evidence="3" id="KW-0378">Hydrolase</keyword>
<sequence length="409" mass="43248">MFRRLTRRLPARLRHRIAATATALATTAAGALLATGAAAPAEAAVPATIPLQITNNSGRSGPVYVYTLGTELSSGRQGWADASGAFHAWPAGGAPPVPAPDASIAGPGPGQTATIRIPKLSGRIYFSYGQKLVFQLATGGLVQPAVQNPSDPNRNILFNWSEYTLNDSGLWINSTQVDMFSAPYAVGVQRADGTTATTGHLRPGGYNGFFNALRAQPGGWSGLIQTRSDGTVLRALSPLYGVETGALPASVLDDYINRVWQKYATSTLTVTPFADQPAVKYYGRVSGGVMNFTNSSGAVVTSFQKPDANSVFGCHRLLDAPNDQVRGPISRTLCAGFNRSTLLTNPSQPDTSSAAFYQDAVTNHYARAAHAQMADGKAYAFAFDDVGHHESLVHDGSPVRAYLTLDPFS</sequence>
<evidence type="ECO:0000313" key="4">
    <source>
        <dbReference type="Proteomes" id="UP001052655"/>
    </source>
</evidence>
<feature type="signal peptide" evidence="1">
    <location>
        <begin position="1"/>
        <end position="43"/>
    </location>
</feature>
<dbReference type="PROSITE" id="PS52006">
    <property type="entry name" value="GH64"/>
    <property type="match status" value="1"/>
</dbReference>
<dbReference type="InterPro" id="IPR032477">
    <property type="entry name" value="Glyco_hydro_64"/>
</dbReference>
<proteinExistence type="predicted"/>
<dbReference type="EMBL" id="BNDX01000018">
    <property type="protein sequence ID" value="GHI35266.1"/>
    <property type="molecule type" value="Genomic_DNA"/>
</dbReference>
<dbReference type="Gene3D" id="2.60.110.10">
    <property type="entry name" value="Thaumatin"/>
    <property type="match status" value="1"/>
</dbReference>
<comment type="caution">
    <text evidence="3">The sequence shown here is derived from an EMBL/GenBank/DDBJ whole genome shotgun (WGS) entry which is preliminary data.</text>
</comment>
<gene>
    <name evidence="3" type="ORF">Sdagh_69960</name>
</gene>
<dbReference type="Pfam" id="PF16483">
    <property type="entry name" value="Glyco_hydro_64"/>
    <property type="match status" value="1"/>
</dbReference>
<protein>
    <submittedName>
        <fullName evidence="3">Sugar hydrolase</fullName>
    </submittedName>
</protein>
<evidence type="ECO:0000259" key="2">
    <source>
        <dbReference type="PROSITE" id="PS52006"/>
    </source>
</evidence>
<dbReference type="Gene3D" id="3.30.920.50">
    <property type="entry name" value="Beta-1,3-glucanase, C-terminal domain"/>
    <property type="match status" value="1"/>
</dbReference>
<keyword evidence="4" id="KW-1185">Reference proteome</keyword>
<dbReference type="CDD" id="cd09216">
    <property type="entry name" value="GH64-LPHase-like"/>
    <property type="match status" value="1"/>
</dbReference>
<dbReference type="PANTHER" id="PTHR38165">
    <property type="match status" value="1"/>
</dbReference>
<dbReference type="InterPro" id="IPR037398">
    <property type="entry name" value="Glyco_hydro_64_fam"/>
</dbReference>
<keyword evidence="1" id="KW-0732">Signal</keyword>
<dbReference type="RefSeq" id="WP_189414199.1">
    <property type="nucleotide sequence ID" value="NZ_BMTC01000001.1"/>
</dbReference>
<dbReference type="InterPro" id="IPR042517">
    <property type="entry name" value="Glyco_hydro_64_N_2"/>
</dbReference>
<evidence type="ECO:0000256" key="1">
    <source>
        <dbReference type="SAM" id="SignalP"/>
    </source>
</evidence>